<dbReference type="OrthoDB" id="6275778at2"/>
<keyword evidence="1" id="KW-0472">Membrane</keyword>
<keyword evidence="1" id="KW-1133">Transmembrane helix</keyword>
<organism evidence="3 4">
    <name type="scientific">Roseovarius tolerans</name>
    <dbReference type="NCBI Taxonomy" id="74031"/>
    <lineage>
        <taxon>Bacteria</taxon>
        <taxon>Pseudomonadati</taxon>
        <taxon>Pseudomonadota</taxon>
        <taxon>Alphaproteobacteria</taxon>
        <taxon>Rhodobacterales</taxon>
        <taxon>Roseobacteraceae</taxon>
        <taxon>Roseovarius</taxon>
    </lineage>
</organism>
<keyword evidence="2" id="KW-0732">Signal</keyword>
<protein>
    <recommendedName>
        <fullName evidence="5">VPLPA-CTERM protein sorting domain-containing protein</fullName>
    </recommendedName>
</protein>
<feature type="signal peptide" evidence="2">
    <location>
        <begin position="1"/>
        <end position="21"/>
    </location>
</feature>
<gene>
    <name evidence="3" type="ORF">ROTO_36060</name>
</gene>
<dbReference type="RefSeq" id="WP_082238029.1">
    <property type="nucleotide sequence ID" value="NZ_CP118494.1"/>
</dbReference>
<keyword evidence="4" id="KW-1185">Reference proteome</keyword>
<comment type="caution">
    <text evidence="3">The sequence shown here is derived from an EMBL/GenBank/DDBJ whole genome shotgun (WGS) entry which is preliminary data.</text>
</comment>
<feature type="transmembrane region" description="Helical" evidence="1">
    <location>
        <begin position="189"/>
        <end position="208"/>
    </location>
</feature>
<keyword evidence="1" id="KW-0812">Transmembrane</keyword>
<accession>A0A0L6CQN8</accession>
<dbReference type="PATRIC" id="fig|74031.6.peg.3705"/>
<feature type="chain" id="PRO_5005562753" description="VPLPA-CTERM protein sorting domain-containing protein" evidence="2">
    <location>
        <begin position="22"/>
        <end position="214"/>
    </location>
</feature>
<dbReference type="Proteomes" id="UP000037046">
    <property type="component" value="Unassembled WGS sequence"/>
</dbReference>
<reference evidence="4" key="1">
    <citation type="submission" date="2015-07" db="EMBL/GenBank/DDBJ databases">
        <title>Draft Genome Sequence of Roseovarius tolerans EL-164, a producer of N-Acylated Alanine Methyl Esters (NAMEs).</title>
        <authorList>
            <person name="Voget S."/>
            <person name="Bruns H."/>
            <person name="Wagner-Doebler I."/>
            <person name="Schulz S."/>
            <person name="Daniel R."/>
        </authorList>
    </citation>
    <scope>NUCLEOTIDE SEQUENCE [LARGE SCALE GENOMIC DNA]</scope>
    <source>
        <strain evidence="4">EL-164</strain>
    </source>
</reference>
<evidence type="ECO:0000313" key="3">
    <source>
        <dbReference type="EMBL" id="KNX39863.1"/>
    </source>
</evidence>
<evidence type="ECO:0000313" key="4">
    <source>
        <dbReference type="Proteomes" id="UP000037046"/>
    </source>
</evidence>
<sequence>MIKHLSVAAFCVVALASGASAATVGITEGTRDTVDGTSKIAGPDSSPLPGGAYDLDALGSLGTDDFEIYGRIVDSIDNFAFGFTATSTFNISWIFGGYTTNNGANLVTDSGFVKEGGADKTATFSLLKDLGGGTFSAVGGPIDYETNVTSGTALIFSAGPGDYVFQIDGSGPNASGSGVGLYDVRVSAVPLPAAGWLLIAGVGGLAAMRRTKKK</sequence>
<dbReference type="NCBIfam" id="TIGR03370">
    <property type="entry name" value="VPLPA-CTERM"/>
    <property type="match status" value="1"/>
</dbReference>
<dbReference type="AlphaFoldDB" id="A0A0L6CQN8"/>
<dbReference type="EMBL" id="LGVV01000093">
    <property type="protein sequence ID" value="KNX39863.1"/>
    <property type="molecule type" value="Genomic_DNA"/>
</dbReference>
<evidence type="ECO:0000256" key="1">
    <source>
        <dbReference type="SAM" id="Phobius"/>
    </source>
</evidence>
<name>A0A0L6CQN8_9RHOB</name>
<dbReference type="InterPro" id="IPR022472">
    <property type="entry name" value="VPLPA-CTERM"/>
</dbReference>
<evidence type="ECO:0008006" key="5">
    <source>
        <dbReference type="Google" id="ProtNLM"/>
    </source>
</evidence>
<evidence type="ECO:0000256" key="2">
    <source>
        <dbReference type="SAM" id="SignalP"/>
    </source>
</evidence>
<proteinExistence type="predicted"/>